<evidence type="ECO:0000313" key="3">
    <source>
        <dbReference type="Proteomes" id="UP000184386"/>
    </source>
</evidence>
<evidence type="ECO:0000313" key="1">
    <source>
        <dbReference type="EMBL" id="SHK96148.1"/>
    </source>
</evidence>
<name>A0A1M6WR10_9FIRM</name>
<dbReference type="AlphaFoldDB" id="A0A1M6WR10"/>
<keyword evidence="3" id="KW-1185">Reference proteome</keyword>
<dbReference type="Proteomes" id="UP000184386">
    <property type="component" value="Unassembled WGS sequence"/>
</dbReference>
<feature type="non-terminal residue" evidence="1">
    <location>
        <position position="85"/>
    </location>
</feature>
<dbReference type="OrthoDB" id="9998771at2"/>
<accession>A0A1M6WR10</accession>
<gene>
    <name evidence="1" type="ORF">SAMN02745136_03776</name>
    <name evidence="2" type="ORF">SAMN02745136_05520</name>
</gene>
<sequence length="85" mass="9586">MAKEEMTGLGQLVLQSEMEALYIKDIHIVEQANEHGILSLRFLSGKQMESMDALRYQGSRIQILDREGACIFSGVCTAIQLRKEN</sequence>
<protein>
    <submittedName>
        <fullName evidence="1">Uncharacterized protein</fullName>
    </submittedName>
</protein>
<evidence type="ECO:0000313" key="2">
    <source>
        <dbReference type="EMBL" id="SHL70728.1"/>
    </source>
</evidence>
<proteinExistence type="predicted"/>
<dbReference type="EMBL" id="FRAC01000046">
    <property type="protein sequence ID" value="SHL70728.1"/>
    <property type="molecule type" value="Genomic_DNA"/>
</dbReference>
<dbReference type="EMBL" id="FRAC01000020">
    <property type="protein sequence ID" value="SHK96148.1"/>
    <property type="molecule type" value="Genomic_DNA"/>
</dbReference>
<organism evidence="1 3">
    <name type="scientific">Anaerocolumna jejuensis DSM 15929</name>
    <dbReference type="NCBI Taxonomy" id="1121322"/>
    <lineage>
        <taxon>Bacteria</taxon>
        <taxon>Bacillati</taxon>
        <taxon>Bacillota</taxon>
        <taxon>Clostridia</taxon>
        <taxon>Lachnospirales</taxon>
        <taxon>Lachnospiraceae</taxon>
        <taxon>Anaerocolumna</taxon>
    </lineage>
</organism>
<dbReference type="RefSeq" id="WP_139241239.1">
    <property type="nucleotide sequence ID" value="NZ_FRAC01000020.1"/>
</dbReference>
<reference evidence="1 3" key="1">
    <citation type="submission" date="2016-11" db="EMBL/GenBank/DDBJ databases">
        <authorList>
            <person name="Jaros S."/>
            <person name="Januszkiewicz K."/>
            <person name="Wedrychowicz H."/>
        </authorList>
    </citation>
    <scope>NUCLEOTIDE SEQUENCE [LARGE SCALE GENOMIC DNA]</scope>
    <source>
        <strain evidence="1 3">DSM 15929</strain>
    </source>
</reference>